<protein>
    <submittedName>
        <fullName evidence="1">Uncharacterized protein</fullName>
    </submittedName>
</protein>
<accession>A0ABP9X6R8</accession>
<sequence length="79" mass="9045">MPTIQMAEPTLALAEQLAQRFHCTPNEVLRRGLILLEFLLAQQTQGHQISIADQQTIRCLVLTHYSDGYINVHDDRIVF</sequence>
<comment type="caution">
    <text evidence="1">The sequence shown here is derived from an EMBL/GenBank/DDBJ whole genome shotgun (WGS) entry which is preliminary data.</text>
</comment>
<evidence type="ECO:0000313" key="1">
    <source>
        <dbReference type="EMBL" id="GAA5530096.1"/>
    </source>
</evidence>
<name>A0ABP9X6R8_9CHLR</name>
<reference evidence="1 2" key="1">
    <citation type="submission" date="2024-02" db="EMBL/GenBank/DDBJ databases">
        <title>Herpetosiphon gulosus NBRC 112829.</title>
        <authorList>
            <person name="Ichikawa N."/>
            <person name="Katano-Makiyama Y."/>
            <person name="Hidaka K."/>
        </authorList>
    </citation>
    <scope>NUCLEOTIDE SEQUENCE [LARGE SCALE GENOMIC DNA]</scope>
    <source>
        <strain evidence="1 2">NBRC 112829</strain>
    </source>
</reference>
<dbReference type="RefSeq" id="WP_345723687.1">
    <property type="nucleotide sequence ID" value="NZ_BAABRU010000015.1"/>
</dbReference>
<organism evidence="1 2">
    <name type="scientific">Herpetosiphon gulosus</name>
    <dbReference type="NCBI Taxonomy" id="1973496"/>
    <lineage>
        <taxon>Bacteria</taxon>
        <taxon>Bacillati</taxon>
        <taxon>Chloroflexota</taxon>
        <taxon>Chloroflexia</taxon>
        <taxon>Herpetosiphonales</taxon>
        <taxon>Herpetosiphonaceae</taxon>
        <taxon>Herpetosiphon</taxon>
    </lineage>
</organism>
<evidence type="ECO:0000313" key="2">
    <source>
        <dbReference type="Proteomes" id="UP001428290"/>
    </source>
</evidence>
<dbReference type="EMBL" id="BAABRU010000015">
    <property type="protein sequence ID" value="GAA5530096.1"/>
    <property type="molecule type" value="Genomic_DNA"/>
</dbReference>
<keyword evidence="2" id="KW-1185">Reference proteome</keyword>
<gene>
    <name evidence="1" type="ORF">Hgul01_03910</name>
</gene>
<dbReference type="Proteomes" id="UP001428290">
    <property type="component" value="Unassembled WGS sequence"/>
</dbReference>
<proteinExistence type="predicted"/>